<name>A0A7S8EB17_9CHLR</name>
<reference evidence="1 2" key="1">
    <citation type="submission" date="2020-02" db="EMBL/GenBank/DDBJ databases">
        <authorList>
            <person name="Zheng R.K."/>
            <person name="Sun C.M."/>
        </authorList>
    </citation>
    <scope>NUCLEOTIDE SEQUENCE [LARGE SCALE GENOMIC DNA]</scope>
    <source>
        <strain evidence="2">rifampicinis</strain>
    </source>
</reference>
<evidence type="ECO:0000313" key="2">
    <source>
        <dbReference type="Proteomes" id="UP000594468"/>
    </source>
</evidence>
<evidence type="ECO:0000313" key="1">
    <source>
        <dbReference type="EMBL" id="QPC83660.1"/>
    </source>
</evidence>
<dbReference type="EMBL" id="CP062983">
    <property type="protein sequence ID" value="QPC83660.1"/>
    <property type="molecule type" value="Genomic_DNA"/>
</dbReference>
<dbReference type="KEGG" id="pmet:G4Y79_04565"/>
<dbReference type="RefSeq" id="WP_195171724.1">
    <property type="nucleotide sequence ID" value="NZ_CP062983.1"/>
</dbReference>
<sequence>MTLKAKYNLGDSKYRKIGDEEVENERKQLKYKYTFEQVVAEAETYELVTSVASSNSIQLKSNGEIALYKFENEGQQEFNLYIFEFMESKYLAFRYLVEKSYLANPKKSGLLVLPIYSANRLGFEKSAMVKSRDFVHYLDVLQDRLEADIQKHLNKSISLSEESTQLRENLIRAELLSRNDDDTFNLSNYNSMLKRVRDYWLKHFLQNLYSYEISLANFELWAYRAKQIGILHITEFYPDSDFHGRLVYPLSVVRSSSQSPNFKKIYEYFDQQSNCLFLHQPDWNDGEKFVESLTHAYIETRRSSKSYFVRLANVRERVCYSMKIPEFLFDEYLGMAYRMREELKIRISLEADRLPGDTNMDYIHREPVMIDGKYRNIIAIDYDKDSRL</sequence>
<protein>
    <submittedName>
        <fullName evidence="1">Uncharacterized protein</fullName>
    </submittedName>
</protein>
<proteinExistence type="predicted"/>
<accession>A0A7S8EB17</accession>
<keyword evidence="2" id="KW-1185">Reference proteome</keyword>
<dbReference type="Proteomes" id="UP000594468">
    <property type="component" value="Chromosome"/>
</dbReference>
<gene>
    <name evidence="1" type="ORF">G4Y79_04565</name>
</gene>
<dbReference type="AlphaFoldDB" id="A0A7S8EB17"/>
<organism evidence="1 2">
    <name type="scientific">Phototrophicus methaneseepsis</name>
    <dbReference type="NCBI Taxonomy" id="2710758"/>
    <lineage>
        <taxon>Bacteria</taxon>
        <taxon>Bacillati</taxon>
        <taxon>Chloroflexota</taxon>
        <taxon>Candidatus Thermofontia</taxon>
        <taxon>Phototrophicales</taxon>
        <taxon>Phototrophicaceae</taxon>
        <taxon>Phototrophicus</taxon>
    </lineage>
</organism>